<evidence type="ECO:0000313" key="11">
    <source>
        <dbReference type="Proteomes" id="UP001153620"/>
    </source>
</evidence>
<reference evidence="10" key="2">
    <citation type="submission" date="2022-10" db="EMBL/GenBank/DDBJ databases">
        <authorList>
            <consortium name="ENA_rothamsted_submissions"/>
            <consortium name="culmorum"/>
            <person name="King R."/>
        </authorList>
    </citation>
    <scope>NUCLEOTIDE SEQUENCE</scope>
</reference>
<dbReference type="GO" id="GO:0005783">
    <property type="term" value="C:endoplasmic reticulum"/>
    <property type="evidence" value="ECO:0007669"/>
    <property type="project" value="TreeGrafter"/>
</dbReference>
<evidence type="ECO:0000256" key="4">
    <source>
        <dbReference type="ARBA" id="ARBA00022832"/>
    </source>
</evidence>
<keyword evidence="4" id="KW-0276">Fatty acid metabolism</keyword>
<evidence type="ECO:0000256" key="6">
    <source>
        <dbReference type="ARBA" id="ARBA00026121"/>
    </source>
</evidence>
<dbReference type="InterPro" id="IPR000873">
    <property type="entry name" value="AMP-dep_synth/lig_dom"/>
</dbReference>
<dbReference type="InterPro" id="IPR020845">
    <property type="entry name" value="AMP-binding_CS"/>
</dbReference>
<reference evidence="10" key="1">
    <citation type="submission" date="2022-01" db="EMBL/GenBank/DDBJ databases">
        <authorList>
            <person name="King R."/>
        </authorList>
    </citation>
    <scope>NUCLEOTIDE SEQUENCE</scope>
</reference>
<keyword evidence="2" id="KW-0436">Ligase</keyword>
<keyword evidence="8" id="KW-0812">Transmembrane</keyword>
<dbReference type="GO" id="GO:0005811">
    <property type="term" value="C:lipid droplet"/>
    <property type="evidence" value="ECO:0007669"/>
    <property type="project" value="TreeGrafter"/>
</dbReference>
<keyword evidence="4" id="KW-0443">Lipid metabolism</keyword>
<dbReference type="EMBL" id="OU895880">
    <property type="protein sequence ID" value="CAG9810638.1"/>
    <property type="molecule type" value="Genomic_DNA"/>
</dbReference>
<proteinExistence type="inferred from homology"/>
<evidence type="ECO:0000256" key="8">
    <source>
        <dbReference type="SAM" id="Phobius"/>
    </source>
</evidence>
<dbReference type="AlphaFoldDB" id="A0A9N9WYG1"/>
<evidence type="ECO:0000313" key="10">
    <source>
        <dbReference type="EMBL" id="CAG9810638.1"/>
    </source>
</evidence>
<accession>A0A9N9WYG1</accession>
<dbReference type="PANTHER" id="PTHR43272">
    <property type="entry name" value="LONG-CHAIN-FATTY-ACID--COA LIGASE"/>
    <property type="match status" value="1"/>
</dbReference>
<keyword evidence="11" id="KW-1185">Reference proteome</keyword>
<sequence length="705" mass="79505">MTNQILEKLLYSTLYIILFIYDVLTLPLYFFIQRPWKNLELANKCKSKCISSDRHQATYKSDHPIGEYHKLVIKEQADTLEKVFSLVTKIHANRNCLGTRSILEEHEEVQADGKIMKKYIMGSYKWRSFRDAELEAQHFGRGVRELGVIPRERVAIFAETRAEWMIAAQGLFKHSCGVATIYATLGEDGITHAINQTEVSVVITSHDLMPKVKKILDKVPLVRTIIYFEDQLHKTNIDGLEKLNVMGYRDVVEMGKRSTFANVSPTKDDLAILMYTSGSTGVPKGVLLTHNNLLTTMKGFLDFYDIYPTDILLGLLPLAHCYELLAECCSMLAGVPIGYSSPLTLIDSSPKISKGQVGDARMLKPTVMTSVPLLLDRIVKGIRDKVDKGPLMTRILFYFAYNYKKKWFKRGYGTPIVDRIVFKKVKNIIGGNLRAVVSGGAPLSPETHETIRLCLCVNTAQGYGCTETSASGSLMDKYDMSTGRSGCPVTTNYIRLINWEEGNYFVTNRPNPQGEVLIGGENIADGYYKMPEETEGSFYEDETARWFRTGDVGEIQSDGTIKIIDRKKDLVKLQHGEYISLGRIESILKTCKVVENVCIYADSTKTYCMALVQPAERGLMDLAESIGINQDFDDLCENQDVIKAANDLLANYGRERGLNKFEIPTKIALCKELWTPDSGLVTAAFKIKRKDVQKKYQNVINKLYR</sequence>
<evidence type="ECO:0000256" key="5">
    <source>
        <dbReference type="ARBA" id="ARBA00022840"/>
    </source>
</evidence>
<feature type="domain" description="AMP-dependent synthetase/ligase" evidence="9">
    <location>
        <begin position="119"/>
        <end position="528"/>
    </location>
</feature>
<dbReference type="GO" id="GO:0030182">
    <property type="term" value="P:neuron differentiation"/>
    <property type="evidence" value="ECO:0007669"/>
    <property type="project" value="TreeGrafter"/>
</dbReference>
<dbReference type="Gene3D" id="3.40.50.12780">
    <property type="entry name" value="N-terminal domain of ligase-like"/>
    <property type="match status" value="1"/>
</dbReference>
<name>A0A9N9WYG1_9DIPT</name>
<dbReference type="EC" id="6.2.1.3" evidence="6"/>
<dbReference type="Proteomes" id="UP001153620">
    <property type="component" value="Chromosome 4"/>
</dbReference>
<keyword evidence="8" id="KW-0472">Membrane</keyword>
<dbReference type="PANTHER" id="PTHR43272:SF83">
    <property type="entry name" value="ACYL-COA SYNTHETASE LONG-CHAIN, ISOFORM J"/>
    <property type="match status" value="1"/>
</dbReference>
<evidence type="ECO:0000256" key="7">
    <source>
        <dbReference type="ARBA" id="ARBA00036813"/>
    </source>
</evidence>
<dbReference type="GO" id="GO:0005886">
    <property type="term" value="C:plasma membrane"/>
    <property type="evidence" value="ECO:0007669"/>
    <property type="project" value="TreeGrafter"/>
</dbReference>
<feature type="transmembrane region" description="Helical" evidence="8">
    <location>
        <begin position="12"/>
        <end position="32"/>
    </location>
</feature>
<dbReference type="PROSITE" id="PS00455">
    <property type="entry name" value="AMP_BINDING"/>
    <property type="match status" value="1"/>
</dbReference>
<keyword evidence="8" id="KW-1133">Transmembrane helix</keyword>
<gene>
    <name evidence="10" type="ORF">CHIRRI_LOCUS13451</name>
</gene>
<dbReference type="GO" id="GO:0090433">
    <property type="term" value="F:palmitoyl-CoA ligase activity"/>
    <property type="evidence" value="ECO:0007669"/>
    <property type="project" value="TreeGrafter"/>
</dbReference>
<keyword evidence="3" id="KW-0547">Nucleotide-binding</keyword>
<dbReference type="Pfam" id="PF00501">
    <property type="entry name" value="AMP-binding"/>
    <property type="match status" value="1"/>
</dbReference>
<dbReference type="InterPro" id="IPR042099">
    <property type="entry name" value="ANL_N_sf"/>
</dbReference>
<dbReference type="GO" id="GO:0005524">
    <property type="term" value="F:ATP binding"/>
    <property type="evidence" value="ECO:0007669"/>
    <property type="project" value="UniProtKB-KW"/>
</dbReference>
<comment type="similarity">
    <text evidence="1">Belongs to the ATP-dependent AMP-binding enzyme family.</text>
</comment>
<organism evidence="10 11">
    <name type="scientific">Chironomus riparius</name>
    <dbReference type="NCBI Taxonomy" id="315576"/>
    <lineage>
        <taxon>Eukaryota</taxon>
        <taxon>Metazoa</taxon>
        <taxon>Ecdysozoa</taxon>
        <taxon>Arthropoda</taxon>
        <taxon>Hexapoda</taxon>
        <taxon>Insecta</taxon>
        <taxon>Pterygota</taxon>
        <taxon>Neoptera</taxon>
        <taxon>Endopterygota</taxon>
        <taxon>Diptera</taxon>
        <taxon>Nematocera</taxon>
        <taxon>Chironomoidea</taxon>
        <taxon>Chironomidae</taxon>
        <taxon>Chironominae</taxon>
        <taxon>Chironomus</taxon>
    </lineage>
</organism>
<evidence type="ECO:0000256" key="1">
    <source>
        <dbReference type="ARBA" id="ARBA00006432"/>
    </source>
</evidence>
<evidence type="ECO:0000256" key="3">
    <source>
        <dbReference type="ARBA" id="ARBA00022741"/>
    </source>
</evidence>
<evidence type="ECO:0000256" key="2">
    <source>
        <dbReference type="ARBA" id="ARBA00022598"/>
    </source>
</evidence>
<dbReference type="SUPFAM" id="SSF56801">
    <property type="entry name" value="Acetyl-CoA synthetase-like"/>
    <property type="match status" value="1"/>
</dbReference>
<keyword evidence="5" id="KW-0067">ATP-binding</keyword>
<protein>
    <recommendedName>
        <fullName evidence="6">long-chain-fatty-acid--CoA ligase</fullName>
        <ecNumber evidence="6">6.2.1.3</ecNumber>
    </recommendedName>
</protein>
<dbReference type="GO" id="GO:0035336">
    <property type="term" value="P:long-chain fatty-acyl-CoA metabolic process"/>
    <property type="evidence" value="ECO:0007669"/>
    <property type="project" value="TreeGrafter"/>
</dbReference>
<evidence type="ECO:0000259" key="9">
    <source>
        <dbReference type="Pfam" id="PF00501"/>
    </source>
</evidence>
<dbReference type="OrthoDB" id="1700726at2759"/>
<comment type="catalytic activity">
    <reaction evidence="7">
        <text>a long-chain fatty acid + ATP + CoA = a long-chain fatty acyl-CoA + AMP + diphosphate</text>
        <dbReference type="Rhea" id="RHEA:15421"/>
        <dbReference type="ChEBI" id="CHEBI:30616"/>
        <dbReference type="ChEBI" id="CHEBI:33019"/>
        <dbReference type="ChEBI" id="CHEBI:57287"/>
        <dbReference type="ChEBI" id="CHEBI:57560"/>
        <dbReference type="ChEBI" id="CHEBI:83139"/>
        <dbReference type="ChEBI" id="CHEBI:456215"/>
        <dbReference type="EC" id="6.2.1.3"/>
    </reaction>
</comment>